<proteinExistence type="predicted"/>
<dbReference type="EMBL" id="CAJSLV010000047">
    <property type="protein sequence ID" value="CAG6392869.1"/>
    <property type="molecule type" value="Genomic_DNA"/>
</dbReference>
<feature type="region of interest" description="Disordered" evidence="1">
    <location>
        <begin position="1"/>
        <end position="30"/>
    </location>
</feature>
<gene>
    <name evidence="2" type="ORF">SCOCK_190037</name>
</gene>
<comment type="caution">
    <text evidence="2">The sequence shown here is derived from an EMBL/GenBank/DDBJ whole genome shotgun (WGS) entry which is preliminary data.</text>
</comment>
<accession>A0A9W4DMU1</accession>
<protein>
    <submittedName>
        <fullName evidence="2">Uncharacterized protein</fullName>
    </submittedName>
</protein>
<keyword evidence="3" id="KW-1185">Reference proteome</keyword>
<organism evidence="2 3">
    <name type="scientific">Actinacidiphila cocklensis</name>
    <dbReference type="NCBI Taxonomy" id="887465"/>
    <lineage>
        <taxon>Bacteria</taxon>
        <taxon>Bacillati</taxon>
        <taxon>Actinomycetota</taxon>
        <taxon>Actinomycetes</taxon>
        <taxon>Kitasatosporales</taxon>
        <taxon>Streptomycetaceae</taxon>
        <taxon>Actinacidiphila</taxon>
    </lineage>
</organism>
<dbReference type="Proteomes" id="UP001152519">
    <property type="component" value="Unassembled WGS sequence"/>
</dbReference>
<reference evidence="2" key="1">
    <citation type="submission" date="2021-05" db="EMBL/GenBank/DDBJ databases">
        <authorList>
            <person name="Arsene-Ploetze F."/>
        </authorList>
    </citation>
    <scope>NUCLEOTIDE SEQUENCE</scope>
    <source>
        <strain evidence="2">DSM 42138</strain>
    </source>
</reference>
<sequence length="30" mass="3426">MGRNMTKGGQRLLVFRRQQTQTTARQGCSD</sequence>
<evidence type="ECO:0000256" key="1">
    <source>
        <dbReference type="SAM" id="MobiDB-lite"/>
    </source>
</evidence>
<name>A0A9W4DMU1_9ACTN</name>
<evidence type="ECO:0000313" key="2">
    <source>
        <dbReference type="EMBL" id="CAG6392869.1"/>
    </source>
</evidence>
<dbReference type="AlphaFoldDB" id="A0A9W4DMU1"/>
<evidence type="ECO:0000313" key="3">
    <source>
        <dbReference type="Proteomes" id="UP001152519"/>
    </source>
</evidence>
<feature type="compositionally biased region" description="Low complexity" evidence="1">
    <location>
        <begin position="16"/>
        <end position="30"/>
    </location>
</feature>